<sequence length="133" mass="15085">MSRYRKKSRKGKVSLTIIVLGLLVFLGADNFGFDWFNFKIDLNKSSNSAQSNKASKDKDGKYYNIVVKDDEITLNDKSMSIQNLESELSKLDSDKCTINLMDNGAYNETFTRIENYLNEGSFKVITSSVINDN</sequence>
<name>A0A8J8SBA1_9FIRM</name>
<evidence type="ECO:0000313" key="1">
    <source>
        <dbReference type="EMBL" id="QUH28404.1"/>
    </source>
</evidence>
<dbReference type="KEGG" id="vgu:HYG85_05505"/>
<protein>
    <submittedName>
        <fullName evidence="1">Uncharacterized protein</fullName>
    </submittedName>
</protein>
<reference evidence="1 2" key="1">
    <citation type="submission" date="2020-07" db="EMBL/GenBank/DDBJ databases">
        <title>Vallitalea guaymasensis genome.</title>
        <authorList>
            <person name="Postec A."/>
        </authorList>
    </citation>
    <scope>NUCLEOTIDE SEQUENCE [LARGE SCALE GENOMIC DNA]</scope>
    <source>
        <strain evidence="1 2">Ra1766G1</strain>
    </source>
</reference>
<dbReference type="AlphaFoldDB" id="A0A8J8SBA1"/>
<dbReference type="RefSeq" id="WP_212692634.1">
    <property type="nucleotide sequence ID" value="NZ_CP058561.1"/>
</dbReference>
<dbReference type="EMBL" id="CP058561">
    <property type="protein sequence ID" value="QUH28404.1"/>
    <property type="molecule type" value="Genomic_DNA"/>
</dbReference>
<organism evidence="1 2">
    <name type="scientific">Vallitalea guaymasensis</name>
    <dbReference type="NCBI Taxonomy" id="1185412"/>
    <lineage>
        <taxon>Bacteria</taxon>
        <taxon>Bacillati</taxon>
        <taxon>Bacillota</taxon>
        <taxon>Clostridia</taxon>
        <taxon>Lachnospirales</taxon>
        <taxon>Vallitaleaceae</taxon>
        <taxon>Vallitalea</taxon>
    </lineage>
</organism>
<gene>
    <name evidence="1" type="ORF">HYG85_05505</name>
</gene>
<accession>A0A8J8SBA1</accession>
<dbReference type="Proteomes" id="UP000677305">
    <property type="component" value="Chromosome"/>
</dbReference>
<evidence type="ECO:0000313" key="2">
    <source>
        <dbReference type="Proteomes" id="UP000677305"/>
    </source>
</evidence>
<keyword evidence="2" id="KW-1185">Reference proteome</keyword>
<proteinExistence type="predicted"/>